<dbReference type="AlphaFoldDB" id="A0A8N4L3F6"/>
<protein>
    <submittedName>
        <fullName evidence="4">Uncharacterized protein LOC115066180</fullName>
    </submittedName>
</protein>
<keyword evidence="2" id="KW-0732">Signal</keyword>
<feature type="region of interest" description="Disordered" evidence="1">
    <location>
        <begin position="204"/>
        <end position="224"/>
    </location>
</feature>
<gene>
    <name evidence="4" type="primary">LOC115066180</name>
</gene>
<evidence type="ECO:0000256" key="1">
    <source>
        <dbReference type="SAM" id="MobiDB-lite"/>
    </source>
</evidence>
<accession>A0A8N4L3F6</accession>
<dbReference type="RefSeq" id="XP_029406186.2">
    <property type="nucleotide sequence ID" value="XM_029550326.2"/>
</dbReference>
<dbReference type="Proteomes" id="UP001652620">
    <property type="component" value="Chromosome 2"/>
</dbReference>
<reference evidence="4" key="2">
    <citation type="submission" date="2025-08" db="UniProtKB">
        <authorList>
            <consortium name="RefSeq"/>
        </authorList>
    </citation>
    <scope>IDENTIFICATION</scope>
    <source>
        <tissue evidence="4">Adult</tissue>
    </source>
</reference>
<evidence type="ECO:0000256" key="2">
    <source>
        <dbReference type="SAM" id="SignalP"/>
    </source>
</evidence>
<feature type="compositionally biased region" description="Basic and acidic residues" evidence="1">
    <location>
        <begin position="213"/>
        <end position="224"/>
    </location>
</feature>
<proteinExistence type="predicted"/>
<feature type="chain" id="PRO_5046135864" evidence="2">
    <location>
        <begin position="28"/>
        <end position="337"/>
    </location>
</feature>
<evidence type="ECO:0000313" key="4">
    <source>
        <dbReference type="RefSeq" id="XP_029406186.2"/>
    </source>
</evidence>
<keyword evidence="3" id="KW-1185">Reference proteome</keyword>
<reference evidence="3" key="1">
    <citation type="submission" date="2025-05" db="UniProtKB">
        <authorList>
            <consortium name="RefSeq"/>
        </authorList>
    </citation>
    <scope>NUCLEOTIDE SEQUENCE [LARGE SCALE GENOMIC DNA]</scope>
</reference>
<organism evidence="3 4">
    <name type="scientific">Bactrocera dorsalis</name>
    <name type="common">Oriental fruit fly</name>
    <name type="synonym">Dacus dorsalis</name>
    <dbReference type="NCBI Taxonomy" id="27457"/>
    <lineage>
        <taxon>Eukaryota</taxon>
        <taxon>Metazoa</taxon>
        <taxon>Ecdysozoa</taxon>
        <taxon>Arthropoda</taxon>
        <taxon>Hexapoda</taxon>
        <taxon>Insecta</taxon>
        <taxon>Pterygota</taxon>
        <taxon>Neoptera</taxon>
        <taxon>Endopterygota</taxon>
        <taxon>Diptera</taxon>
        <taxon>Brachycera</taxon>
        <taxon>Muscomorpha</taxon>
        <taxon>Tephritoidea</taxon>
        <taxon>Tephritidae</taxon>
        <taxon>Bactrocera</taxon>
        <taxon>Bactrocera</taxon>
    </lineage>
</organism>
<sequence>MPATLNSVIITANLVLTILRELVMVRAIIVERNLHAYYKLPVRPTDYSQEYHILQCPFQNTTAIPTPENMEICVIVNAYREEVKNTTIPRKIKTPLHTKVKYQMTRRYRKNPKGLKKIRKIRPYMIVIRPVRMRTETSCALVAKALAQQQAPSYREHLGIVKKDNSRTLEHKRGLERQKLTDQRMLDTKLAHVFAKVTPITANATEAENIDPNEDRKEDEDVKENYEVSSKEYLDEEYHDYDTHIPENKNVPENSVLRYLGAQAAIKKLSQRHKTDQPPSENAEKFFEESNNYQAGEKLQGFQNYYHRDEIFNDHIFYDDLQQHGHYNERGRRHERN</sequence>
<dbReference type="OrthoDB" id="6432502at2759"/>
<name>A0A8N4L3F6_BACDO</name>
<feature type="signal peptide" evidence="2">
    <location>
        <begin position="1"/>
        <end position="27"/>
    </location>
</feature>
<evidence type="ECO:0000313" key="3">
    <source>
        <dbReference type="Proteomes" id="UP001652620"/>
    </source>
</evidence>
<dbReference type="KEGG" id="bdr:115066180"/>
<dbReference type="GeneID" id="115066180"/>